<comment type="caution">
    <text evidence="1">The sequence shown here is derived from an EMBL/GenBank/DDBJ whole genome shotgun (WGS) entry which is preliminary data.</text>
</comment>
<sequence>MRQNIKKTNNNNLFKNLKIDCEKCFGLCCVALYFSKSERFPNDKVPGKPCANLQSNFHCSVHNNLRKKGLKGCTIYDCFGAGQKVSQVTFKDQSWIDSPELSSQMFDSFLIIRQLNEMLWYLADASTFILDKATLNKLNLIIEETQNLTILDPNHLKNIDIKNHRIKVNDILRKSNNIVKIKLNLDKKNIHNNKKVLIPGYDFIGLDLTSTNLIGANLSGSLLIASNLSYCNLKGANLIGADLRDANIRGANLENALFLTQSQVNSAIGNSATKLPFTLNRPFYWEK</sequence>
<keyword evidence="2" id="KW-1185">Reference proteome</keyword>
<organism evidence="1 2">
    <name type="scientific">Paraclostridium benzoelyticum</name>
    <dbReference type="NCBI Taxonomy" id="1629550"/>
    <lineage>
        <taxon>Bacteria</taxon>
        <taxon>Bacillati</taxon>
        <taxon>Bacillota</taxon>
        <taxon>Clostridia</taxon>
        <taxon>Peptostreptococcales</taxon>
        <taxon>Peptostreptococcaceae</taxon>
        <taxon>Paraclostridium</taxon>
    </lineage>
</organism>
<name>A0A0M3DLB1_9FIRM</name>
<reference evidence="1 2" key="1">
    <citation type="submission" date="2015-04" db="EMBL/GenBank/DDBJ databases">
        <title>Microcin producing Clostridium sp. JC272T.</title>
        <authorList>
            <person name="Jyothsna T."/>
            <person name="Sasikala C."/>
            <person name="Ramana C."/>
        </authorList>
    </citation>
    <scope>NUCLEOTIDE SEQUENCE [LARGE SCALE GENOMIC DNA]</scope>
    <source>
        <strain evidence="1 2">JC272</strain>
    </source>
</reference>
<proteinExistence type="predicted"/>
<gene>
    <name evidence="1" type="ORF">VN21_04610</name>
</gene>
<dbReference type="PANTHER" id="PTHR14136">
    <property type="entry name" value="BTB_POZ DOMAIN-CONTAINING PROTEIN KCTD9"/>
    <property type="match status" value="1"/>
</dbReference>
<dbReference type="EMBL" id="LBBT01000107">
    <property type="protein sequence ID" value="KKY02172.1"/>
    <property type="molecule type" value="Genomic_DNA"/>
</dbReference>
<dbReference type="InterPro" id="IPR001646">
    <property type="entry name" value="5peptide_repeat"/>
</dbReference>
<dbReference type="RefSeq" id="WP_046822263.1">
    <property type="nucleotide sequence ID" value="NZ_LBBT01000107.1"/>
</dbReference>
<evidence type="ECO:0000313" key="2">
    <source>
        <dbReference type="Proteomes" id="UP000034407"/>
    </source>
</evidence>
<dbReference type="PANTHER" id="PTHR14136:SF17">
    <property type="entry name" value="BTB_POZ DOMAIN-CONTAINING PROTEIN KCTD9"/>
    <property type="match status" value="1"/>
</dbReference>
<dbReference type="PATRIC" id="fig|1629550.3.peg.396"/>
<accession>A0A0M3DLB1</accession>
<dbReference type="AlphaFoldDB" id="A0A0M3DLB1"/>
<protein>
    <recommendedName>
        <fullName evidence="3">Pentapeptide repeat-containing protein</fullName>
    </recommendedName>
</protein>
<dbReference type="Gene3D" id="2.160.20.80">
    <property type="entry name" value="E3 ubiquitin-protein ligase SopA"/>
    <property type="match status" value="1"/>
</dbReference>
<dbReference type="SUPFAM" id="SSF141571">
    <property type="entry name" value="Pentapeptide repeat-like"/>
    <property type="match status" value="1"/>
</dbReference>
<evidence type="ECO:0000313" key="1">
    <source>
        <dbReference type="EMBL" id="KKY02172.1"/>
    </source>
</evidence>
<evidence type="ECO:0008006" key="3">
    <source>
        <dbReference type="Google" id="ProtNLM"/>
    </source>
</evidence>
<dbReference type="Proteomes" id="UP000034407">
    <property type="component" value="Unassembled WGS sequence"/>
</dbReference>
<dbReference type="OrthoDB" id="154708at2"/>
<dbReference type="InterPro" id="IPR051082">
    <property type="entry name" value="Pentapeptide-BTB/POZ_domain"/>
</dbReference>
<dbReference type="Pfam" id="PF00805">
    <property type="entry name" value="Pentapeptide"/>
    <property type="match status" value="1"/>
</dbReference>